<organism evidence="9 10">
    <name type="scientific">Cyberlindnera jadinii (strain ATCC 18201 / CBS 1600 / BCRC 20928 / JCM 3617 / NBRC 0987 / NRRL Y-1542)</name>
    <name type="common">Torula yeast</name>
    <name type="synonym">Candida utilis</name>
    <dbReference type="NCBI Taxonomy" id="983966"/>
    <lineage>
        <taxon>Eukaryota</taxon>
        <taxon>Fungi</taxon>
        <taxon>Dikarya</taxon>
        <taxon>Ascomycota</taxon>
        <taxon>Saccharomycotina</taxon>
        <taxon>Saccharomycetes</taxon>
        <taxon>Phaffomycetales</taxon>
        <taxon>Phaffomycetaceae</taxon>
        <taxon>Cyberlindnera</taxon>
    </lineage>
</organism>
<accession>A0A0H5C2B5</accession>
<dbReference type="InterPro" id="IPR003954">
    <property type="entry name" value="RRM_euk-type"/>
</dbReference>
<evidence type="ECO:0000259" key="8">
    <source>
        <dbReference type="PROSITE" id="PS50103"/>
    </source>
</evidence>
<evidence type="ECO:0000256" key="1">
    <source>
        <dbReference type="ARBA" id="ARBA00022723"/>
    </source>
</evidence>
<dbReference type="SMART" id="SM00361">
    <property type="entry name" value="RRM_1"/>
    <property type="match status" value="1"/>
</dbReference>
<dbReference type="SUPFAM" id="SSF54928">
    <property type="entry name" value="RNA-binding domain, RBD"/>
    <property type="match status" value="1"/>
</dbReference>
<feature type="domain" description="RRM" evidence="7">
    <location>
        <begin position="33"/>
        <end position="128"/>
    </location>
</feature>
<evidence type="ECO:0000256" key="4">
    <source>
        <dbReference type="ARBA" id="ARBA00022833"/>
    </source>
</evidence>
<dbReference type="PROSITE" id="PS50102">
    <property type="entry name" value="RRM"/>
    <property type="match status" value="1"/>
</dbReference>
<gene>
    <name evidence="9" type="ORF">BN1211_2334</name>
</gene>
<dbReference type="InterPro" id="IPR000571">
    <property type="entry name" value="Znf_CCCH"/>
</dbReference>
<feature type="domain" description="C3H1-type" evidence="8">
    <location>
        <begin position="131"/>
        <end position="157"/>
    </location>
</feature>
<dbReference type="GO" id="GO:0003723">
    <property type="term" value="F:RNA binding"/>
    <property type="evidence" value="ECO:0007669"/>
    <property type="project" value="UniProtKB-UniRule"/>
</dbReference>
<keyword evidence="1 6" id="KW-0479">Metal-binding</keyword>
<dbReference type="Pfam" id="PF00076">
    <property type="entry name" value="RRM_1"/>
    <property type="match status" value="1"/>
</dbReference>
<feature type="domain" description="C3H1-type" evidence="8">
    <location>
        <begin position="8"/>
        <end position="29"/>
    </location>
</feature>
<keyword evidence="5" id="KW-0694">RNA-binding</keyword>
<sequence>MVSIFAPQFYTKIGACRHGEKCSRKHTRPSHSHTIILTNLYRPQDLGNQLDEAKKKDQEFENFYKDIFVESSLIGQVEDLVVCENENDHLNGNVYVKFAKEEDALRARDNFSSRWYNGRPVYCELSPVSHFKDAICRQHETKSCERGGMCNFMHSKAVPRDLQRQLILSQRKFRS</sequence>
<dbReference type="GO" id="GO:0000398">
    <property type="term" value="P:mRNA splicing, via spliceosome"/>
    <property type="evidence" value="ECO:0007669"/>
    <property type="project" value="InterPro"/>
</dbReference>
<dbReference type="PROSITE" id="PS50103">
    <property type="entry name" value="ZF_C3H1"/>
    <property type="match status" value="2"/>
</dbReference>
<dbReference type="GO" id="GO:0089701">
    <property type="term" value="C:U2AF complex"/>
    <property type="evidence" value="ECO:0007669"/>
    <property type="project" value="InterPro"/>
</dbReference>
<evidence type="ECO:0000259" key="7">
    <source>
        <dbReference type="PROSITE" id="PS50102"/>
    </source>
</evidence>
<dbReference type="PANTHER" id="PTHR12620">
    <property type="entry name" value="U2 SNRNP AUXILIARY FACTOR, SMALL SUBUNIT"/>
    <property type="match status" value="1"/>
</dbReference>
<evidence type="ECO:0000256" key="3">
    <source>
        <dbReference type="ARBA" id="ARBA00022771"/>
    </source>
</evidence>
<dbReference type="InterPro" id="IPR000504">
    <property type="entry name" value="RRM_dom"/>
</dbReference>
<dbReference type="CDD" id="cd12287">
    <property type="entry name" value="RRM_U2AF35_like"/>
    <property type="match status" value="1"/>
</dbReference>
<reference evidence="10" key="1">
    <citation type="journal article" date="2015" name="J. Biotechnol.">
        <title>The structure of the Cyberlindnera jadinii genome and its relation to Candida utilis analyzed by the occurrence of single nucleotide polymorphisms.</title>
        <authorList>
            <person name="Rupp O."/>
            <person name="Brinkrolf K."/>
            <person name="Buerth C."/>
            <person name="Kunigo M."/>
            <person name="Schneider J."/>
            <person name="Jaenicke S."/>
            <person name="Goesmann A."/>
            <person name="Puehler A."/>
            <person name="Jaeger K.-E."/>
            <person name="Ernst J.F."/>
        </authorList>
    </citation>
    <scope>NUCLEOTIDE SEQUENCE [LARGE SCALE GENOMIC DNA]</scope>
    <source>
        <strain evidence="10">ATCC 18201 / CBS 1600 / BCRC 20928 / JCM 3617 / NBRC 0987 / NRRL Y-1542</strain>
    </source>
</reference>
<dbReference type="InterPro" id="IPR009145">
    <property type="entry name" value="U2AF_small"/>
</dbReference>
<evidence type="ECO:0000313" key="10">
    <source>
        <dbReference type="Proteomes" id="UP000038830"/>
    </source>
</evidence>
<dbReference type="SMART" id="SM00356">
    <property type="entry name" value="ZnF_C3H1"/>
    <property type="match status" value="2"/>
</dbReference>
<feature type="zinc finger region" description="C3H1-type" evidence="6">
    <location>
        <begin position="131"/>
        <end position="157"/>
    </location>
</feature>
<dbReference type="Gene3D" id="3.30.70.330">
    <property type="match status" value="1"/>
</dbReference>
<proteinExistence type="predicted"/>
<keyword evidence="4 6" id="KW-0862">Zinc</keyword>
<dbReference type="EMBL" id="CDQK01000002">
    <property type="protein sequence ID" value="CEP22070.1"/>
    <property type="molecule type" value="Genomic_DNA"/>
</dbReference>
<feature type="zinc finger region" description="C3H1-type" evidence="6">
    <location>
        <begin position="8"/>
        <end position="29"/>
    </location>
</feature>
<dbReference type="GO" id="GO:0008270">
    <property type="term" value="F:zinc ion binding"/>
    <property type="evidence" value="ECO:0007669"/>
    <property type="project" value="UniProtKB-KW"/>
</dbReference>
<keyword evidence="2" id="KW-0677">Repeat</keyword>
<dbReference type="PRINTS" id="PR01848">
    <property type="entry name" value="U2AUXFACTOR"/>
</dbReference>
<name>A0A0H5C2B5_CYBJN</name>
<dbReference type="AlphaFoldDB" id="A0A0H5C2B5"/>
<evidence type="ECO:0000256" key="2">
    <source>
        <dbReference type="ARBA" id="ARBA00022737"/>
    </source>
</evidence>
<keyword evidence="3 6" id="KW-0863">Zinc-finger</keyword>
<evidence type="ECO:0008006" key="11">
    <source>
        <dbReference type="Google" id="ProtNLM"/>
    </source>
</evidence>
<dbReference type="InterPro" id="IPR035979">
    <property type="entry name" value="RBD_domain_sf"/>
</dbReference>
<evidence type="ECO:0000313" key="9">
    <source>
        <dbReference type="EMBL" id="CEP22070.1"/>
    </source>
</evidence>
<evidence type="ECO:0000256" key="5">
    <source>
        <dbReference type="PROSITE-ProRule" id="PRU00176"/>
    </source>
</evidence>
<evidence type="ECO:0000256" key="6">
    <source>
        <dbReference type="PROSITE-ProRule" id="PRU00723"/>
    </source>
</evidence>
<protein>
    <recommendedName>
        <fullName evidence="11">RNA-binding domain-containing protein</fullName>
    </recommendedName>
</protein>
<dbReference type="InterPro" id="IPR012677">
    <property type="entry name" value="Nucleotide-bd_a/b_plait_sf"/>
</dbReference>
<dbReference type="Proteomes" id="UP000038830">
    <property type="component" value="Unassembled WGS sequence"/>
</dbReference>